<dbReference type="VEuPathDB" id="FungiDB:Bcin10g06220"/>
<protein>
    <submittedName>
        <fullName evidence="1">Uncharacterized protein</fullName>
    </submittedName>
</protein>
<dbReference type="KEGG" id="bfu:BCIN_10g06220"/>
<keyword evidence="2" id="KW-1185">Reference proteome</keyword>
<dbReference type="OrthoDB" id="10640549at2759"/>
<dbReference type="RefSeq" id="XP_024551540.1">
    <property type="nucleotide sequence ID" value="XM_024695746.1"/>
</dbReference>
<dbReference type="AlphaFoldDB" id="A0A384JVQ4"/>
<evidence type="ECO:0000313" key="2">
    <source>
        <dbReference type="Proteomes" id="UP000001798"/>
    </source>
</evidence>
<dbReference type="GeneID" id="5428004"/>
<dbReference type="EMBL" id="CP009814">
    <property type="protein sequence ID" value="ATZ54640.1"/>
    <property type="molecule type" value="Genomic_DNA"/>
</dbReference>
<reference evidence="1 2" key="2">
    <citation type="journal article" date="2012" name="Eukaryot. Cell">
        <title>Genome update of Botrytis cinerea strains B05.10 and T4.</title>
        <authorList>
            <person name="Staats M."/>
            <person name="van Kan J.A."/>
        </authorList>
    </citation>
    <scope>NUCLEOTIDE SEQUENCE [LARGE SCALE GENOMIC DNA]</scope>
    <source>
        <strain evidence="1 2">B05.10</strain>
    </source>
</reference>
<organism evidence="1 2">
    <name type="scientific">Botryotinia fuckeliana (strain B05.10)</name>
    <name type="common">Noble rot fungus</name>
    <name type="synonym">Botrytis cinerea</name>
    <dbReference type="NCBI Taxonomy" id="332648"/>
    <lineage>
        <taxon>Eukaryota</taxon>
        <taxon>Fungi</taxon>
        <taxon>Dikarya</taxon>
        <taxon>Ascomycota</taxon>
        <taxon>Pezizomycotina</taxon>
        <taxon>Leotiomycetes</taxon>
        <taxon>Helotiales</taxon>
        <taxon>Sclerotiniaceae</taxon>
        <taxon>Botrytis</taxon>
    </lineage>
</organism>
<dbReference type="Proteomes" id="UP000001798">
    <property type="component" value="Chromosome 10"/>
</dbReference>
<sequence>MPFHGIHIPLRGSSYTKVDIYRPRDPADMHTLFEPAPNASDRLKDLIVIWKEIREEVRTCELHLVPGIIYHHLLEGLETLDATFRVCRDAWGCGKNSPQEMNQHRIKIDSLFQLTVITNGVIMNIAEEHELRCLEILKEGSSNFHLISKKSRDRKTQQIKYLTEKPFNALFIDKQVLKVARDEQYLINHIPGVMVPEIDGDLIQQCNLTADDLVRVETLPICPKDSLGGVGFEWAQGTGEFENASEGYRMSDWFREAFTPVMESNFNGWGSFLSALLNDDIAPDLTPGRTPFVSRLLNTYFR</sequence>
<accession>A0A384JVQ4</accession>
<proteinExistence type="predicted"/>
<evidence type="ECO:0000313" key="1">
    <source>
        <dbReference type="EMBL" id="ATZ54640.1"/>
    </source>
</evidence>
<gene>
    <name evidence="1" type="ORF">BCIN_10g06220</name>
</gene>
<name>A0A384JVQ4_BOTFB</name>
<reference evidence="1 2" key="1">
    <citation type="journal article" date="2011" name="PLoS Genet.">
        <title>Genomic analysis of the necrotrophic fungal pathogens Sclerotinia sclerotiorum and Botrytis cinerea.</title>
        <authorList>
            <person name="Amselem J."/>
            <person name="Cuomo C.A."/>
            <person name="van Kan J.A."/>
            <person name="Viaud M."/>
            <person name="Benito E.P."/>
            <person name="Couloux A."/>
            <person name="Coutinho P.M."/>
            <person name="de Vries R.P."/>
            <person name="Dyer P.S."/>
            <person name="Fillinger S."/>
            <person name="Fournier E."/>
            <person name="Gout L."/>
            <person name="Hahn M."/>
            <person name="Kohn L."/>
            <person name="Lapalu N."/>
            <person name="Plummer K.M."/>
            <person name="Pradier J.M."/>
            <person name="Quevillon E."/>
            <person name="Sharon A."/>
            <person name="Simon A."/>
            <person name="ten Have A."/>
            <person name="Tudzynski B."/>
            <person name="Tudzynski P."/>
            <person name="Wincker P."/>
            <person name="Andrew M."/>
            <person name="Anthouard V."/>
            <person name="Beever R.E."/>
            <person name="Beffa R."/>
            <person name="Benoit I."/>
            <person name="Bouzid O."/>
            <person name="Brault B."/>
            <person name="Chen Z."/>
            <person name="Choquer M."/>
            <person name="Collemare J."/>
            <person name="Cotton P."/>
            <person name="Danchin E.G."/>
            <person name="Da Silva C."/>
            <person name="Gautier A."/>
            <person name="Giraud C."/>
            <person name="Giraud T."/>
            <person name="Gonzalez C."/>
            <person name="Grossetete S."/>
            <person name="Guldener U."/>
            <person name="Henrissat B."/>
            <person name="Howlett B.J."/>
            <person name="Kodira C."/>
            <person name="Kretschmer M."/>
            <person name="Lappartient A."/>
            <person name="Leroch M."/>
            <person name="Levis C."/>
            <person name="Mauceli E."/>
            <person name="Neuveglise C."/>
            <person name="Oeser B."/>
            <person name="Pearson M."/>
            <person name="Poulain J."/>
            <person name="Poussereau N."/>
            <person name="Quesneville H."/>
            <person name="Rascle C."/>
            <person name="Schumacher J."/>
            <person name="Segurens B."/>
            <person name="Sexton A."/>
            <person name="Silva E."/>
            <person name="Sirven C."/>
            <person name="Soanes D.M."/>
            <person name="Talbot N.J."/>
            <person name="Templeton M."/>
            <person name="Yandava C."/>
            <person name="Yarden O."/>
            <person name="Zeng Q."/>
            <person name="Rollins J.A."/>
            <person name="Lebrun M.H."/>
            <person name="Dickman M."/>
        </authorList>
    </citation>
    <scope>NUCLEOTIDE SEQUENCE [LARGE SCALE GENOMIC DNA]</scope>
    <source>
        <strain evidence="1 2">B05.10</strain>
    </source>
</reference>
<reference evidence="1 2" key="3">
    <citation type="journal article" date="2017" name="Mol. Plant Pathol.">
        <title>A gapless genome sequence of the fungus Botrytis cinerea.</title>
        <authorList>
            <person name="Van Kan J.A."/>
            <person name="Stassen J.H."/>
            <person name="Mosbach A."/>
            <person name="Van Der Lee T.A."/>
            <person name="Faino L."/>
            <person name="Farmer A.D."/>
            <person name="Papasotiriou D.G."/>
            <person name="Zhou S."/>
            <person name="Seidl M.F."/>
            <person name="Cottam E."/>
            <person name="Edel D."/>
            <person name="Hahn M."/>
            <person name="Schwartz D.C."/>
            <person name="Dietrich R.A."/>
            <person name="Widdison S."/>
            <person name="Scalliet G."/>
        </authorList>
    </citation>
    <scope>NUCLEOTIDE SEQUENCE [LARGE SCALE GENOMIC DNA]</scope>
    <source>
        <strain evidence="1 2">B05.10</strain>
    </source>
</reference>